<organism evidence="3 4">
    <name type="scientific">Trichonephila clavipes</name>
    <name type="common">Golden silk orbweaver</name>
    <name type="synonym">Nephila clavipes</name>
    <dbReference type="NCBI Taxonomy" id="2585209"/>
    <lineage>
        <taxon>Eukaryota</taxon>
        <taxon>Metazoa</taxon>
        <taxon>Ecdysozoa</taxon>
        <taxon>Arthropoda</taxon>
        <taxon>Chelicerata</taxon>
        <taxon>Arachnida</taxon>
        <taxon>Araneae</taxon>
        <taxon>Araneomorphae</taxon>
        <taxon>Entelegynae</taxon>
        <taxon>Araneoidea</taxon>
        <taxon>Nephilidae</taxon>
        <taxon>Trichonephila</taxon>
    </lineage>
</organism>
<keyword evidence="4" id="KW-1185">Reference proteome</keyword>
<evidence type="ECO:0000256" key="2">
    <source>
        <dbReference type="SAM" id="Phobius"/>
    </source>
</evidence>
<evidence type="ECO:0000313" key="3">
    <source>
        <dbReference type="EMBL" id="GFY34951.1"/>
    </source>
</evidence>
<keyword evidence="2" id="KW-1133">Transmembrane helix</keyword>
<keyword evidence="2" id="KW-0812">Transmembrane</keyword>
<gene>
    <name evidence="3" type="ORF">TNCV_155241</name>
</gene>
<sequence>MPAIEIITTIDIRSKANYNFQNSHSYQIIYLSSGTPFAIYIFCCSFNIIRISATYFFNRSAPATSNSLCTSAATSLSNKVFSSSIVSMFSPSSETNLVLETSTASHTIPSTSQASAFPSIPNVQTPSASVTIMHYSKQNSSKKKEKKNYIKNQSHKSRLKRHFACPGESLMKTKI</sequence>
<reference evidence="3" key="1">
    <citation type="submission" date="2020-08" db="EMBL/GenBank/DDBJ databases">
        <title>Multicomponent nature underlies the extraordinary mechanical properties of spider dragline silk.</title>
        <authorList>
            <person name="Kono N."/>
            <person name="Nakamura H."/>
            <person name="Mori M."/>
            <person name="Yoshida Y."/>
            <person name="Ohtoshi R."/>
            <person name="Malay A.D."/>
            <person name="Moran D.A.P."/>
            <person name="Tomita M."/>
            <person name="Numata K."/>
            <person name="Arakawa K."/>
        </authorList>
    </citation>
    <scope>NUCLEOTIDE SEQUENCE</scope>
</reference>
<keyword evidence="2" id="KW-0472">Membrane</keyword>
<name>A0A8X7BK71_TRICX</name>
<evidence type="ECO:0000256" key="1">
    <source>
        <dbReference type="SAM" id="MobiDB-lite"/>
    </source>
</evidence>
<comment type="caution">
    <text evidence="3">The sequence shown here is derived from an EMBL/GenBank/DDBJ whole genome shotgun (WGS) entry which is preliminary data.</text>
</comment>
<dbReference type="Proteomes" id="UP000887159">
    <property type="component" value="Unassembled WGS sequence"/>
</dbReference>
<accession>A0A8X7BK71</accession>
<feature type="transmembrane region" description="Helical" evidence="2">
    <location>
        <begin position="28"/>
        <end position="49"/>
    </location>
</feature>
<feature type="region of interest" description="Disordered" evidence="1">
    <location>
        <begin position="136"/>
        <end position="157"/>
    </location>
</feature>
<evidence type="ECO:0000313" key="4">
    <source>
        <dbReference type="Proteomes" id="UP000887159"/>
    </source>
</evidence>
<dbReference type="EMBL" id="BMAU01021429">
    <property type="protein sequence ID" value="GFY34951.1"/>
    <property type="molecule type" value="Genomic_DNA"/>
</dbReference>
<proteinExistence type="predicted"/>
<protein>
    <submittedName>
        <fullName evidence="3">Uncharacterized protein</fullName>
    </submittedName>
</protein>
<dbReference type="AlphaFoldDB" id="A0A8X7BK71"/>